<organism evidence="1 2">
    <name type="scientific">Eumeta variegata</name>
    <name type="common">Bagworm moth</name>
    <name type="synonym">Eumeta japonica</name>
    <dbReference type="NCBI Taxonomy" id="151549"/>
    <lineage>
        <taxon>Eukaryota</taxon>
        <taxon>Metazoa</taxon>
        <taxon>Ecdysozoa</taxon>
        <taxon>Arthropoda</taxon>
        <taxon>Hexapoda</taxon>
        <taxon>Insecta</taxon>
        <taxon>Pterygota</taxon>
        <taxon>Neoptera</taxon>
        <taxon>Endopterygota</taxon>
        <taxon>Lepidoptera</taxon>
        <taxon>Glossata</taxon>
        <taxon>Ditrysia</taxon>
        <taxon>Tineoidea</taxon>
        <taxon>Psychidae</taxon>
        <taxon>Oiketicinae</taxon>
        <taxon>Eumeta</taxon>
    </lineage>
</organism>
<sequence length="261" mass="29625">MFTTQKRRGRRHTSTFIRRLLGRWATLMSSSFWAPAAGRGTRGEGRGARGQVPFCPGITDEWPRPGHSVIMPLRNASSPNMDDSLIEGSGLSGRRWRLRLPVRILSVQGLVTITTFVRGSFTPLFLRVQVRDGGLMLPHARASSRRGYDPDGPVVMAPFRGSKLEKFPSQPEIKRSCQWVHRHHPRPSRPSLRGMVKWWVAAPSGLVKLDDGEPRRSRKTTMNNHLITTMSVKQERYVKIVPRSNLYLCLPFWETGVTLYS</sequence>
<keyword evidence="2" id="KW-1185">Reference proteome</keyword>
<reference evidence="1 2" key="1">
    <citation type="journal article" date="2019" name="Commun. Biol.">
        <title>The bagworm genome reveals a unique fibroin gene that provides high tensile strength.</title>
        <authorList>
            <person name="Kono N."/>
            <person name="Nakamura H."/>
            <person name="Ohtoshi R."/>
            <person name="Tomita M."/>
            <person name="Numata K."/>
            <person name="Arakawa K."/>
        </authorList>
    </citation>
    <scope>NUCLEOTIDE SEQUENCE [LARGE SCALE GENOMIC DNA]</scope>
</reference>
<evidence type="ECO:0000313" key="1">
    <source>
        <dbReference type="EMBL" id="GBP83353.1"/>
    </source>
</evidence>
<evidence type="ECO:0000313" key="2">
    <source>
        <dbReference type="Proteomes" id="UP000299102"/>
    </source>
</evidence>
<name>A0A4C1Z896_EUMVA</name>
<accession>A0A4C1Z896</accession>
<dbReference type="EMBL" id="BGZK01001616">
    <property type="protein sequence ID" value="GBP83353.1"/>
    <property type="molecule type" value="Genomic_DNA"/>
</dbReference>
<comment type="caution">
    <text evidence="1">The sequence shown here is derived from an EMBL/GenBank/DDBJ whole genome shotgun (WGS) entry which is preliminary data.</text>
</comment>
<protein>
    <submittedName>
        <fullName evidence="1">Uncharacterized protein</fullName>
    </submittedName>
</protein>
<proteinExistence type="predicted"/>
<dbReference type="Proteomes" id="UP000299102">
    <property type="component" value="Unassembled WGS sequence"/>
</dbReference>
<gene>
    <name evidence="1" type="ORF">EVAR_35446_1</name>
</gene>
<dbReference type="AlphaFoldDB" id="A0A4C1Z896"/>